<sequence>MMNIGEIHDKTNIFPLPKHLKPGALCVSQRGTGNSYEIVTMNIMSFPGNVATFQLRCQILSVSVFQPRLARLHVPMLMLSCMRPLAPMLGFDGRLLPPIAPSGWGRLGPGPFLPIAYLGTLDCS</sequence>
<accession>A0A179FFS8</accession>
<name>A0A179FFS8_METCM</name>
<dbReference type="GeneID" id="28857935"/>
<proteinExistence type="predicted"/>
<dbReference type="Proteomes" id="UP000078397">
    <property type="component" value="Unassembled WGS sequence"/>
</dbReference>
<dbReference type="AlphaFoldDB" id="A0A179FFS8"/>
<gene>
    <name evidence="1" type="ORF">VFPPC_16188</name>
</gene>
<evidence type="ECO:0000313" key="2">
    <source>
        <dbReference type="Proteomes" id="UP000078397"/>
    </source>
</evidence>
<protein>
    <submittedName>
        <fullName evidence="1">Uncharacterized protein</fullName>
    </submittedName>
</protein>
<dbReference type="RefSeq" id="XP_018141581.1">
    <property type="nucleotide sequence ID" value="XM_018293941.1"/>
</dbReference>
<evidence type="ECO:0000313" key="1">
    <source>
        <dbReference type="EMBL" id="OAQ64267.1"/>
    </source>
</evidence>
<organism evidence="1 2">
    <name type="scientific">Pochonia chlamydosporia 170</name>
    <dbReference type="NCBI Taxonomy" id="1380566"/>
    <lineage>
        <taxon>Eukaryota</taxon>
        <taxon>Fungi</taxon>
        <taxon>Dikarya</taxon>
        <taxon>Ascomycota</taxon>
        <taxon>Pezizomycotina</taxon>
        <taxon>Sordariomycetes</taxon>
        <taxon>Hypocreomycetidae</taxon>
        <taxon>Hypocreales</taxon>
        <taxon>Clavicipitaceae</taxon>
        <taxon>Pochonia</taxon>
    </lineage>
</organism>
<keyword evidence="2" id="KW-1185">Reference proteome</keyword>
<dbReference type="KEGG" id="pchm:VFPPC_16188"/>
<dbReference type="EMBL" id="LSBJ02000005">
    <property type="protein sequence ID" value="OAQ64267.1"/>
    <property type="molecule type" value="Genomic_DNA"/>
</dbReference>
<comment type="caution">
    <text evidence="1">The sequence shown here is derived from an EMBL/GenBank/DDBJ whole genome shotgun (WGS) entry which is preliminary data.</text>
</comment>
<reference evidence="1 2" key="1">
    <citation type="journal article" date="2016" name="PLoS Pathog.">
        <title>Biosynthesis of antibiotic leucinostatins in bio-control fungus Purpureocillium lilacinum and their inhibition on phytophthora revealed by genome mining.</title>
        <authorList>
            <person name="Wang G."/>
            <person name="Liu Z."/>
            <person name="Lin R."/>
            <person name="Li E."/>
            <person name="Mao Z."/>
            <person name="Ling J."/>
            <person name="Yang Y."/>
            <person name="Yin W.B."/>
            <person name="Xie B."/>
        </authorList>
    </citation>
    <scope>NUCLEOTIDE SEQUENCE [LARGE SCALE GENOMIC DNA]</scope>
    <source>
        <strain evidence="1">170</strain>
    </source>
</reference>